<keyword evidence="3" id="KW-0805">Transcription regulation</keyword>
<evidence type="ECO:0000256" key="6">
    <source>
        <dbReference type="ARBA" id="ARBA00023242"/>
    </source>
</evidence>
<dbReference type="PANTHER" id="PTHR36206">
    <property type="entry name" value="ASPERCRYPTIN BIOSYNTHESIS CLUSTER-SPECIFIC TRANSCRIPTION REGULATOR ATNN-RELATED"/>
    <property type="match status" value="1"/>
</dbReference>
<keyword evidence="10" id="KW-1185">Reference proteome</keyword>
<dbReference type="PANTHER" id="PTHR36206:SF12">
    <property type="entry name" value="ASPERCRYPTIN BIOSYNTHESIS CLUSTER-SPECIFIC TRANSCRIPTION REGULATOR ATNN-RELATED"/>
    <property type="match status" value="1"/>
</dbReference>
<name>A0A8K0TBE2_9PEZI</name>
<reference evidence="9" key="1">
    <citation type="journal article" date="2021" name="Nat. Commun.">
        <title>Genetic determinants of endophytism in the Arabidopsis root mycobiome.</title>
        <authorList>
            <person name="Mesny F."/>
            <person name="Miyauchi S."/>
            <person name="Thiergart T."/>
            <person name="Pickel B."/>
            <person name="Atanasova L."/>
            <person name="Karlsson M."/>
            <person name="Huettel B."/>
            <person name="Barry K.W."/>
            <person name="Haridas S."/>
            <person name="Chen C."/>
            <person name="Bauer D."/>
            <person name="Andreopoulos W."/>
            <person name="Pangilinan J."/>
            <person name="LaButti K."/>
            <person name="Riley R."/>
            <person name="Lipzen A."/>
            <person name="Clum A."/>
            <person name="Drula E."/>
            <person name="Henrissat B."/>
            <person name="Kohler A."/>
            <person name="Grigoriev I.V."/>
            <person name="Martin F.M."/>
            <person name="Hacquard S."/>
        </authorList>
    </citation>
    <scope>NUCLEOTIDE SEQUENCE</scope>
    <source>
        <strain evidence="9">MPI-CAGE-AT-0016</strain>
    </source>
</reference>
<keyword evidence="2" id="KW-0862">Zinc</keyword>
<dbReference type="PROSITE" id="PS00463">
    <property type="entry name" value="ZN2_CY6_FUNGAL_1"/>
    <property type="match status" value="1"/>
</dbReference>
<evidence type="ECO:0000313" key="10">
    <source>
        <dbReference type="Proteomes" id="UP000813385"/>
    </source>
</evidence>
<keyword evidence="1" id="KW-0479">Metal-binding</keyword>
<dbReference type="Gene3D" id="4.10.240.10">
    <property type="entry name" value="Zn(2)-C6 fungal-type DNA-binding domain"/>
    <property type="match status" value="1"/>
</dbReference>
<dbReference type="PROSITE" id="PS50048">
    <property type="entry name" value="ZN2_CY6_FUNGAL_2"/>
    <property type="match status" value="1"/>
</dbReference>
<evidence type="ECO:0000256" key="4">
    <source>
        <dbReference type="ARBA" id="ARBA00023125"/>
    </source>
</evidence>
<proteinExistence type="predicted"/>
<evidence type="ECO:0000256" key="2">
    <source>
        <dbReference type="ARBA" id="ARBA00022833"/>
    </source>
</evidence>
<gene>
    <name evidence="9" type="ORF">B0T11DRAFT_75875</name>
</gene>
<comment type="caution">
    <text evidence="9">The sequence shown here is derived from an EMBL/GenBank/DDBJ whole genome shotgun (WGS) entry which is preliminary data.</text>
</comment>
<evidence type="ECO:0000256" key="5">
    <source>
        <dbReference type="ARBA" id="ARBA00023163"/>
    </source>
</evidence>
<keyword evidence="6" id="KW-0539">Nucleus</keyword>
<dbReference type="OrthoDB" id="2593732at2759"/>
<dbReference type="InterPro" id="IPR001138">
    <property type="entry name" value="Zn2Cys6_DnaBD"/>
</dbReference>
<dbReference type="InterPro" id="IPR036864">
    <property type="entry name" value="Zn2-C6_fun-type_DNA-bd_sf"/>
</dbReference>
<dbReference type="Proteomes" id="UP000813385">
    <property type="component" value="Unassembled WGS sequence"/>
</dbReference>
<evidence type="ECO:0000256" key="3">
    <source>
        <dbReference type="ARBA" id="ARBA00023015"/>
    </source>
</evidence>
<evidence type="ECO:0000259" key="8">
    <source>
        <dbReference type="PROSITE" id="PS50048"/>
    </source>
</evidence>
<feature type="compositionally biased region" description="Low complexity" evidence="7">
    <location>
        <begin position="86"/>
        <end position="96"/>
    </location>
</feature>
<feature type="region of interest" description="Disordered" evidence="7">
    <location>
        <begin position="70"/>
        <end position="96"/>
    </location>
</feature>
<dbReference type="AlphaFoldDB" id="A0A8K0TBE2"/>
<dbReference type="SMART" id="SM00066">
    <property type="entry name" value="GAL4"/>
    <property type="match status" value="1"/>
</dbReference>
<sequence>MQPTAVADAPHPSAQQNAPAKRKDHKKTRTGCITCRARRVKCDEARPSCRRCVTSKRVCEGYSTLTMPSSSTPSRLAVGRPPAIAPGPSVSPSASPAWTPAERRAFDFYMACSFPRLFSRSTASFWGRVVPALCHREPAVRHAVFAVGGLHESRFHGRPGTAGHGPDYSFAAAHYGKALSALRLWRPPDHGPLGPSAASVLPLVACSLFVCVEFMLGDRAAAHTHIQQGRRVLARYAVEASRTAPAAELIRREIAPVFIRVTLASFLLGSAPEDIPDAFRSSSRSTGPIVFKSAAEADQAMFDILEDGLRFAKASRIWRHDQERGTGGNSVVDYEREHRRLLTRLDRWEKADAAFRKASGTPSDNMTKTYFHLSKIFIGVALELGDLCYDAYTAHFATMLIHIGRQVDANVAKDAADPASRCRFSFEMGITPPLFYTVIKCRHPGLRRRAIELLHLRVADGHQDNLWDSEQVIRAALRMVELEEMRGWTLDAPTKAEASVVDGDDLHQPASGQVSTDWSPDVLVFGRDGKAMPDKPTYVHGLRPNPQPILPGRPGLKVEHGTRSKHPREFPKLARFFRAPPEEISPDLAEEAWAALIESKSRLDTRGLASAAASAAAWAAECSVPTCLQIPGSARIQNVTISSLSGSGSWVSFHVQPDATVPLVGILKEYI</sequence>
<evidence type="ECO:0000256" key="1">
    <source>
        <dbReference type="ARBA" id="ARBA00022723"/>
    </source>
</evidence>
<dbReference type="EMBL" id="JAGPXD010000003">
    <property type="protein sequence ID" value="KAH7361579.1"/>
    <property type="molecule type" value="Genomic_DNA"/>
</dbReference>
<dbReference type="CDD" id="cd00067">
    <property type="entry name" value="GAL4"/>
    <property type="match status" value="1"/>
</dbReference>
<dbReference type="GO" id="GO:0003677">
    <property type="term" value="F:DNA binding"/>
    <property type="evidence" value="ECO:0007669"/>
    <property type="project" value="UniProtKB-KW"/>
</dbReference>
<dbReference type="SUPFAM" id="SSF57701">
    <property type="entry name" value="Zn2/Cys6 DNA-binding domain"/>
    <property type="match status" value="1"/>
</dbReference>
<dbReference type="InterPro" id="IPR052360">
    <property type="entry name" value="Transcr_Regulatory_Proteins"/>
</dbReference>
<keyword evidence="5" id="KW-0804">Transcription</keyword>
<feature type="region of interest" description="Disordered" evidence="7">
    <location>
        <begin position="1"/>
        <end position="28"/>
    </location>
</feature>
<feature type="domain" description="Zn(2)-C6 fungal-type" evidence="8">
    <location>
        <begin position="31"/>
        <end position="59"/>
    </location>
</feature>
<organism evidence="9 10">
    <name type="scientific">Plectosphaerella cucumerina</name>
    <dbReference type="NCBI Taxonomy" id="40658"/>
    <lineage>
        <taxon>Eukaryota</taxon>
        <taxon>Fungi</taxon>
        <taxon>Dikarya</taxon>
        <taxon>Ascomycota</taxon>
        <taxon>Pezizomycotina</taxon>
        <taxon>Sordariomycetes</taxon>
        <taxon>Hypocreomycetidae</taxon>
        <taxon>Glomerellales</taxon>
        <taxon>Plectosphaerellaceae</taxon>
        <taxon>Plectosphaerella</taxon>
    </lineage>
</organism>
<protein>
    <recommendedName>
        <fullName evidence="8">Zn(2)-C6 fungal-type domain-containing protein</fullName>
    </recommendedName>
</protein>
<keyword evidence="4" id="KW-0238">DNA-binding</keyword>
<evidence type="ECO:0000313" key="9">
    <source>
        <dbReference type="EMBL" id="KAH7361579.1"/>
    </source>
</evidence>
<dbReference type="GO" id="GO:0000981">
    <property type="term" value="F:DNA-binding transcription factor activity, RNA polymerase II-specific"/>
    <property type="evidence" value="ECO:0007669"/>
    <property type="project" value="InterPro"/>
</dbReference>
<feature type="region of interest" description="Disordered" evidence="7">
    <location>
        <begin position="537"/>
        <end position="564"/>
    </location>
</feature>
<accession>A0A8K0TBE2</accession>
<dbReference type="Pfam" id="PF00172">
    <property type="entry name" value="Zn_clus"/>
    <property type="match status" value="1"/>
</dbReference>
<evidence type="ECO:0000256" key="7">
    <source>
        <dbReference type="SAM" id="MobiDB-lite"/>
    </source>
</evidence>
<dbReference type="GO" id="GO:0008270">
    <property type="term" value="F:zinc ion binding"/>
    <property type="evidence" value="ECO:0007669"/>
    <property type="project" value="InterPro"/>
</dbReference>